<evidence type="ECO:0000313" key="2">
    <source>
        <dbReference type="Proteomes" id="UP000712045"/>
    </source>
</evidence>
<protein>
    <submittedName>
        <fullName evidence="1">Uncharacterized protein</fullName>
    </submittedName>
</protein>
<gene>
    <name evidence="1" type="ORF">JS521_29640</name>
</gene>
<name>A0ABS2I3W6_9ACTN</name>
<evidence type="ECO:0000313" key="1">
    <source>
        <dbReference type="EMBL" id="MBM7057886.1"/>
    </source>
</evidence>
<proteinExistence type="predicted"/>
<sequence length="63" mass="6926">MGGEVVDDVAQLCERGIRRRIGGRRRRGGADVADTWRTTVRTVDSSSAARPLWASATSRRVIN</sequence>
<organism evidence="1 2">
    <name type="scientific">Streptomyces durocortorensis</name>
    <dbReference type="NCBI Taxonomy" id="2811104"/>
    <lineage>
        <taxon>Bacteria</taxon>
        <taxon>Bacillati</taxon>
        <taxon>Actinomycetota</taxon>
        <taxon>Actinomycetes</taxon>
        <taxon>Kitasatosporales</taxon>
        <taxon>Streptomycetaceae</taxon>
        <taxon>Streptomyces</taxon>
    </lineage>
</organism>
<keyword evidence="2" id="KW-1185">Reference proteome</keyword>
<dbReference type="RefSeq" id="WP_205086018.1">
    <property type="nucleotide sequence ID" value="NZ_JAFEUF010000240.1"/>
</dbReference>
<comment type="caution">
    <text evidence="1">The sequence shown here is derived from an EMBL/GenBank/DDBJ whole genome shotgun (WGS) entry which is preliminary data.</text>
</comment>
<accession>A0ABS2I3W6</accession>
<dbReference type="EMBL" id="JAFEUF010000240">
    <property type="protein sequence ID" value="MBM7057886.1"/>
    <property type="molecule type" value="Genomic_DNA"/>
</dbReference>
<reference evidence="1 2" key="1">
    <citation type="submission" date="2021-02" db="EMBL/GenBank/DDBJ databases">
        <title>Genome Streptomyces sp. RHZ10.</title>
        <authorList>
            <person name="Besaury L."/>
        </authorList>
    </citation>
    <scope>NUCLEOTIDE SEQUENCE [LARGE SCALE GENOMIC DNA]</scope>
    <source>
        <strain evidence="1 2">RHZ10</strain>
    </source>
</reference>
<dbReference type="Proteomes" id="UP000712045">
    <property type="component" value="Unassembled WGS sequence"/>
</dbReference>